<evidence type="ECO:0000313" key="4">
    <source>
        <dbReference type="Proteomes" id="UP001166251"/>
    </source>
</evidence>
<dbReference type="RefSeq" id="WP_220105551.1">
    <property type="nucleotide sequence ID" value="NZ_JAHZSS010000034.1"/>
</dbReference>
<organism evidence="3 4">
    <name type="scientific">Neiella holothuriorum</name>
    <dbReference type="NCBI Taxonomy" id="2870530"/>
    <lineage>
        <taxon>Bacteria</taxon>
        <taxon>Pseudomonadati</taxon>
        <taxon>Pseudomonadota</taxon>
        <taxon>Gammaproteobacteria</taxon>
        <taxon>Alteromonadales</taxon>
        <taxon>Echinimonadaceae</taxon>
        <taxon>Neiella</taxon>
    </lineage>
</organism>
<dbReference type="InterPro" id="IPR001584">
    <property type="entry name" value="Integrase_cat-core"/>
</dbReference>
<dbReference type="Pfam" id="PF01527">
    <property type="entry name" value="HTH_Tnp_1"/>
    <property type="match status" value="1"/>
</dbReference>
<dbReference type="Proteomes" id="UP001166251">
    <property type="component" value="Unassembled WGS sequence"/>
</dbReference>
<dbReference type="Gene3D" id="3.30.420.10">
    <property type="entry name" value="Ribonuclease H-like superfamily/Ribonuclease H"/>
    <property type="match status" value="1"/>
</dbReference>
<dbReference type="SUPFAM" id="SSF46689">
    <property type="entry name" value="Homeodomain-like"/>
    <property type="match status" value="1"/>
</dbReference>
<dbReference type="Pfam" id="PF13683">
    <property type="entry name" value="rve_3"/>
    <property type="match status" value="1"/>
</dbReference>
<dbReference type="InterPro" id="IPR002514">
    <property type="entry name" value="Transposase_8"/>
</dbReference>
<protein>
    <submittedName>
        <fullName evidence="3">IS3 family transposase</fullName>
    </submittedName>
</protein>
<name>A0ABS7EKX2_9GAMM</name>
<dbReference type="NCBIfam" id="NF033516">
    <property type="entry name" value="transpos_IS3"/>
    <property type="match status" value="1"/>
</dbReference>
<dbReference type="InterPro" id="IPR012337">
    <property type="entry name" value="RNaseH-like_sf"/>
</dbReference>
<dbReference type="EMBL" id="JAHZSS010000034">
    <property type="protein sequence ID" value="MBW8192930.1"/>
    <property type="molecule type" value="Genomic_DNA"/>
</dbReference>
<evidence type="ECO:0000259" key="2">
    <source>
        <dbReference type="PROSITE" id="PS50994"/>
    </source>
</evidence>
<gene>
    <name evidence="3" type="ORF">K0504_17990</name>
</gene>
<comment type="similarity">
    <text evidence="1">Belongs to the transposase 8 family.</text>
</comment>
<dbReference type="InterPro" id="IPR009057">
    <property type="entry name" value="Homeodomain-like_sf"/>
</dbReference>
<dbReference type="PROSITE" id="PS50994">
    <property type="entry name" value="INTEGRASE"/>
    <property type="match status" value="1"/>
</dbReference>
<dbReference type="InterPro" id="IPR036397">
    <property type="entry name" value="RNaseH_sf"/>
</dbReference>
<reference evidence="3" key="1">
    <citation type="submission" date="2021-07" db="EMBL/GenBank/DDBJ databases">
        <title>Neiella marina sp. nov., isolated from the intestinal content of sea cucumber Apostichopus japonicus.</title>
        <authorList>
            <person name="Bai X."/>
        </authorList>
    </citation>
    <scope>NUCLEOTIDE SEQUENCE</scope>
    <source>
        <strain evidence="3">126</strain>
    </source>
</reference>
<dbReference type="InterPro" id="IPR048020">
    <property type="entry name" value="Transpos_IS3"/>
</dbReference>
<sequence>MKKSRFTETQIVSILKEADAGMKIEDICRKHGMSSATYYKWKSKYGGMDASELKRVKELEEENTKLKKMFAEVSLENHAIKGIIRKKGLVTVAKKDCAQSLVGFGLSVLKACKFVNISRSSYYRPEVDWRQKDAAVINALNAELKKSPRAGFWKCFGRMRYKGHRFNHKRVYRVYCQMGLNLKRRTKRALPKRIAQPLEVQAKPNHQWALDFMHDGLYCGKRFRTLNVVDEGTRECLAIEVDTSLPAERVVRVLEQLKIQRGLPKQLRVDNGPELISARLTDWCEAHHIKLVYIQPGKPQQNGFVERFNGSFRREFLDAYLFDNLEQVQDMAWVWLLDYNEERTHESLGNLPPAAYRAKLENSTLELCH</sequence>
<evidence type="ECO:0000313" key="3">
    <source>
        <dbReference type="EMBL" id="MBW8192930.1"/>
    </source>
</evidence>
<evidence type="ECO:0000256" key="1">
    <source>
        <dbReference type="ARBA" id="ARBA00009964"/>
    </source>
</evidence>
<dbReference type="SUPFAM" id="SSF53098">
    <property type="entry name" value="Ribonuclease H-like"/>
    <property type="match status" value="1"/>
</dbReference>
<proteinExistence type="inferred from homology"/>
<dbReference type="PANTHER" id="PTHR47515:SF2">
    <property type="entry name" value="INTEGRASE CORE DOMAIN PROTEIN"/>
    <property type="match status" value="1"/>
</dbReference>
<dbReference type="PANTHER" id="PTHR47515">
    <property type="entry name" value="LOW CALCIUM RESPONSE LOCUS PROTEIN T"/>
    <property type="match status" value="1"/>
</dbReference>
<accession>A0ABS7EKX2</accession>
<feature type="domain" description="Integrase catalytic" evidence="2">
    <location>
        <begin position="200"/>
        <end position="360"/>
    </location>
</feature>
<comment type="caution">
    <text evidence="3">The sequence shown here is derived from an EMBL/GenBank/DDBJ whole genome shotgun (WGS) entry which is preliminary data.</text>
</comment>
<keyword evidence="4" id="KW-1185">Reference proteome</keyword>